<dbReference type="InterPro" id="IPR004401">
    <property type="entry name" value="YbaB/EbfC"/>
</dbReference>
<dbReference type="Pfam" id="PF02575">
    <property type="entry name" value="YbaB_DNA_bd"/>
    <property type="match status" value="1"/>
</dbReference>
<reference evidence="1 2" key="1">
    <citation type="submission" date="2023-07" db="EMBL/GenBank/DDBJ databases">
        <title>Sequencing the genomes of 1000 actinobacteria strains.</title>
        <authorList>
            <person name="Klenk H.-P."/>
        </authorList>
    </citation>
    <scope>NUCLEOTIDE SEQUENCE [LARGE SCALE GENOMIC DNA]</scope>
    <source>
        <strain evidence="1 2">DSM 44710</strain>
    </source>
</reference>
<proteinExistence type="predicted"/>
<dbReference type="GO" id="GO:0003677">
    <property type="term" value="F:DNA binding"/>
    <property type="evidence" value="ECO:0007669"/>
    <property type="project" value="UniProtKB-KW"/>
</dbReference>
<keyword evidence="2" id="KW-1185">Reference proteome</keyword>
<dbReference type="EMBL" id="JAUSRA010000001">
    <property type="protein sequence ID" value="MDP9791632.1"/>
    <property type="molecule type" value="Genomic_DNA"/>
</dbReference>
<accession>A0ABT9MJN5</accession>
<comment type="caution">
    <text evidence="1">The sequence shown here is derived from an EMBL/GenBank/DDBJ whole genome shotgun (WGS) entry which is preliminary data.</text>
</comment>
<name>A0ABT9MJN5_9ACTN</name>
<sequence>MTFAFGDGDLTDPDRWLREQEERTARLTAEAGRAQHELAATQVTATSRDQSVSVTVNPSGVLLGVRFSPRATELTAAQLSARVMEAYGAACAEASQRMLEIMSGLVGDDSSAMAFLKSTLPPVEEETR</sequence>
<dbReference type="RefSeq" id="WP_306826505.1">
    <property type="nucleotide sequence ID" value="NZ_JAUSRA010000001.1"/>
</dbReference>
<evidence type="ECO:0000313" key="1">
    <source>
        <dbReference type="EMBL" id="MDP9791632.1"/>
    </source>
</evidence>
<dbReference type="SUPFAM" id="SSF82607">
    <property type="entry name" value="YbaB-like"/>
    <property type="match status" value="1"/>
</dbReference>
<protein>
    <submittedName>
        <fullName evidence="1">DNA-binding protein YbaB</fullName>
    </submittedName>
</protein>
<organism evidence="1 2">
    <name type="scientific">Catenuloplanes nepalensis</name>
    <dbReference type="NCBI Taxonomy" id="587533"/>
    <lineage>
        <taxon>Bacteria</taxon>
        <taxon>Bacillati</taxon>
        <taxon>Actinomycetota</taxon>
        <taxon>Actinomycetes</taxon>
        <taxon>Micromonosporales</taxon>
        <taxon>Micromonosporaceae</taxon>
        <taxon>Catenuloplanes</taxon>
    </lineage>
</organism>
<dbReference type="Gene3D" id="3.30.1310.10">
    <property type="entry name" value="Nucleoid-associated protein YbaB-like domain"/>
    <property type="match status" value="1"/>
</dbReference>
<evidence type="ECO:0000313" key="2">
    <source>
        <dbReference type="Proteomes" id="UP001240984"/>
    </source>
</evidence>
<keyword evidence="1" id="KW-0238">DNA-binding</keyword>
<dbReference type="InterPro" id="IPR036894">
    <property type="entry name" value="YbaB-like_sf"/>
</dbReference>
<dbReference type="Proteomes" id="UP001240984">
    <property type="component" value="Unassembled WGS sequence"/>
</dbReference>
<gene>
    <name evidence="1" type="ORF">J2S43_000144</name>
</gene>